<protein>
    <submittedName>
        <fullName evidence="1">Uncharacterized protein</fullName>
    </submittedName>
</protein>
<proteinExistence type="predicted"/>
<evidence type="ECO:0000313" key="1">
    <source>
        <dbReference type="EMBL" id="CRL38390.1"/>
    </source>
</evidence>
<keyword evidence="2" id="KW-1185">Reference proteome</keyword>
<organism evidence="1 2">
    <name type="scientific">Roseburia inulinivorans</name>
    <dbReference type="NCBI Taxonomy" id="360807"/>
    <lineage>
        <taxon>Bacteria</taxon>
        <taxon>Bacillati</taxon>
        <taxon>Bacillota</taxon>
        <taxon>Clostridia</taxon>
        <taxon>Lachnospirales</taxon>
        <taxon>Lachnospiraceae</taxon>
        <taxon>Roseburia</taxon>
    </lineage>
</organism>
<evidence type="ECO:0000313" key="2">
    <source>
        <dbReference type="Proteomes" id="UP000049828"/>
    </source>
</evidence>
<dbReference type="Proteomes" id="UP000049828">
    <property type="component" value="Unassembled WGS sequence"/>
</dbReference>
<gene>
    <name evidence="1" type="ORF">RIL183_22391</name>
</gene>
<reference evidence="2" key="1">
    <citation type="submission" date="2015-05" db="EMBL/GenBank/DDBJ databases">
        <authorList>
            <consortium name="Pathogen Informatics"/>
        </authorList>
    </citation>
    <scope>NUCLEOTIDE SEQUENCE [LARGE SCALE GENOMIC DNA]</scope>
    <source>
        <strain evidence="2">L1-83</strain>
    </source>
</reference>
<dbReference type="RefSeq" id="WP_021923678.1">
    <property type="nucleotide sequence ID" value="NZ_CVRS01000071.1"/>
</dbReference>
<sequence>MEQNLLTKKKLKEKSIEYQIPFADLLEVFLQETLMFQIQETDFAKRLWLKDREDFSIDGYRKEWQKPLYFVYGQDDGKEQQVLDEKWITGFAEEICAKREQHIRWSCSMEKEEQGYLVYITGEWEEMKVPLVIRISPLVYHAAKPEKQKLQSVFFEKKCAVYQHFPVETYLAEQLFSILKFLELIPSMEVYDTTFRLLEQETIDGRHIYETLSFLCGNEEVSPQEKRIEMLESYDTYTYMKKRWEKYVRKQGIENVSWETVLHRIVLFLRPVWNAMCRDEVFFGDWMPDLERYL</sequence>
<name>A0A0M6WQ74_9FIRM</name>
<dbReference type="OrthoDB" id="2068293at2"/>
<accession>A0A0M6WQ74</accession>
<dbReference type="STRING" id="360807.ERS852392_03065"/>
<dbReference type="AlphaFoldDB" id="A0A0M6WQ74"/>
<dbReference type="EMBL" id="CVRS01000071">
    <property type="protein sequence ID" value="CRL38390.1"/>
    <property type="molecule type" value="Genomic_DNA"/>
</dbReference>